<dbReference type="SUPFAM" id="SSF54897">
    <property type="entry name" value="Protease propeptides/inhibitors"/>
    <property type="match status" value="1"/>
</dbReference>
<feature type="active site" description="Charge relay system" evidence="8">
    <location>
        <position position="505"/>
    </location>
</feature>
<dbReference type="PROSITE" id="PS51695">
    <property type="entry name" value="SEDOLISIN"/>
    <property type="match status" value="1"/>
</dbReference>
<dbReference type="CDD" id="cd04056">
    <property type="entry name" value="Peptidases_S53"/>
    <property type="match status" value="1"/>
</dbReference>
<keyword evidence="12" id="KW-1185">Reference proteome</keyword>
<feature type="signal peptide" evidence="9">
    <location>
        <begin position="1"/>
        <end position="33"/>
    </location>
</feature>
<dbReference type="GO" id="GO:0004252">
    <property type="term" value="F:serine-type endopeptidase activity"/>
    <property type="evidence" value="ECO:0007669"/>
    <property type="project" value="UniProtKB-UniRule"/>
</dbReference>
<comment type="caution">
    <text evidence="8">Lacks conserved residue(s) required for the propagation of feature annotation.</text>
</comment>
<evidence type="ECO:0000256" key="2">
    <source>
        <dbReference type="ARBA" id="ARBA00022670"/>
    </source>
</evidence>
<evidence type="ECO:0000313" key="11">
    <source>
        <dbReference type="EMBL" id="PMS38897.1"/>
    </source>
</evidence>
<dbReference type="GO" id="GO:0006508">
    <property type="term" value="P:proteolysis"/>
    <property type="evidence" value="ECO:0007669"/>
    <property type="project" value="UniProtKB-KW"/>
</dbReference>
<dbReference type="STRING" id="863227.GCA_000373005_00816"/>
<comment type="caution">
    <text evidence="11">The sequence shown here is derived from an EMBL/GenBank/DDBJ whole genome shotgun (WGS) entry which is preliminary data.</text>
</comment>
<dbReference type="Pfam" id="PF00082">
    <property type="entry name" value="Peptidase_S8"/>
    <property type="match status" value="1"/>
</dbReference>
<protein>
    <submittedName>
        <fullName evidence="11">Peptidase S53</fullName>
    </submittedName>
</protein>
<reference evidence="11 12" key="1">
    <citation type="submission" date="2018-01" db="EMBL/GenBank/DDBJ databases">
        <title>Whole genome analyses suggest that Burkholderia sensu lato contains two further novel genera in the rhizoxinica-symbiotica group Mycetohabitans gen. nov., and Trinickia gen. nov.: implications for the evolution of diazotrophy and nodulation in the Burkholderiaceae.</title>
        <authorList>
            <person name="Estrada-de los Santos P."/>
            <person name="Palmer M."/>
            <person name="Chavez-Ramirez B."/>
            <person name="Beukes C."/>
            <person name="Steenkamp E.T."/>
            <person name="Hirsch A.M."/>
            <person name="Manyaka P."/>
            <person name="Maluk M."/>
            <person name="Lafos M."/>
            <person name="Crook M."/>
            <person name="Gross E."/>
            <person name="Simon M.F."/>
            <person name="Bueno dos Reis Junior F."/>
            <person name="Poole P.S."/>
            <person name="Venter S.N."/>
            <person name="James E.K."/>
        </authorList>
    </citation>
    <scope>NUCLEOTIDE SEQUENCE [LARGE SCALE GENOMIC DNA]</scope>
    <source>
        <strain evidence="11 12">JPY 581</strain>
    </source>
</reference>
<dbReference type="PANTHER" id="PTHR14218:SF15">
    <property type="entry name" value="TRIPEPTIDYL-PEPTIDASE 1"/>
    <property type="match status" value="1"/>
</dbReference>
<dbReference type="GO" id="GO:0008240">
    <property type="term" value="F:tripeptidyl-peptidase activity"/>
    <property type="evidence" value="ECO:0007669"/>
    <property type="project" value="TreeGrafter"/>
</dbReference>
<evidence type="ECO:0000256" key="4">
    <source>
        <dbReference type="ARBA" id="ARBA00022801"/>
    </source>
</evidence>
<evidence type="ECO:0000256" key="3">
    <source>
        <dbReference type="ARBA" id="ARBA00022723"/>
    </source>
</evidence>
<evidence type="ECO:0000256" key="8">
    <source>
        <dbReference type="PROSITE-ProRule" id="PRU01032"/>
    </source>
</evidence>
<dbReference type="AlphaFoldDB" id="A0A2N7XBB3"/>
<dbReference type="GO" id="GO:0046872">
    <property type="term" value="F:metal ion binding"/>
    <property type="evidence" value="ECO:0007669"/>
    <property type="project" value="UniProtKB-KW"/>
</dbReference>
<evidence type="ECO:0000256" key="1">
    <source>
        <dbReference type="ARBA" id="ARBA00001913"/>
    </source>
</evidence>
<comment type="cofactor">
    <cofactor evidence="1">
        <name>Ca(2+)</name>
        <dbReference type="ChEBI" id="CHEBI:29108"/>
    </cofactor>
</comment>
<dbReference type="OrthoDB" id="5481934at2"/>
<keyword evidence="2 8" id="KW-0645">Protease</keyword>
<keyword evidence="9" id="KW-0732">Signal</keyword>
<dbReference type="Proteomes" id="UP000235777">
    <property type="component" value="Unassembled WGS sequence"/>
</dbReference>
<feature type="active site" description="Charge relay system" evidence="8">
    <location>
        <position position="296"/>
    </location>
</feature>
<sequence>MDSTAKPKQSMSKWRDRAAMALPLFLATVSVHAAGASTNWVDTATKGFLTPAQLRTFSAPTQTETTAGEPIRVVVSMKARDFGKLRDLADAVTRRANPGYRHFLTPQTFLERYAPTPRQVERVVAYLRENGFLNITVSRNRMLISADGTSGTVKRAFHTPIVHFMKDGRLVHANSRTAQVPEGLADSVLAVLGLQNVTRAHTMAVRGPRTQAVTRAAAGTAKGHAPMEFSAIYQADSLPSASNTTVGVVTIGGASQATSDLAQFTSANNLSPINVSTVNTGASNGNYDDDPSGQVEWDLDSQDIVGAAGGAVRQLIFYAADLNAPGNTGLTQAFNEAVTDGVAKVINVSLGWCEADAYTDGTMAAEDQIFTAAVAQGQTFSVSSGDEGAYECNNRGFPDGGTYSLSWPASSPNVISVGGTTLYTRADGSFANETVWNEGPDGDGKLWASTGGFSAIEPTPVWQRALNVSPRPAGRAVPDISFDAAQSTGALIYTSNGIEQVGGTSLSSPLFVGFWARLESAYSNSLGFPASSLYSAVAATPSLAFDVTSGNNGYGGYGYKAGPRWDYPTGWGSLRMKDLAAYVERNPFAR</sequence>
<feature type="active site" description="Charge relay system" evidence="8">
    <location>
        <position position="300"/>
    </location>
</feature>
<dbReference type="SMART" id="SM00944">
    <property type="entry name" value="Pro-kuma_activ"/>
    <property type="match status" value="1"/>
</dbReference>
<keyword evidence="3" id="KW-0479">Metal-binding</keyword>
<evidence type="ECO:0000256" key="9">
    <source>
        <dbReference type="SAM" id="SignalP"/>
    </source>
</evidence>
<feature type="domain" description="Peptidase S53" evidence="10">
    <location>
        <begin position="223"/>
        <end position="586"/>
    </location>
</feature>
<organism evidence="11 12">
    <name type="scientific">Trinickia symbiotica</name>
    <dbReference type="NCBI Taxonomy" id="863227"/>
    <lineage>
        <taxon>Bacteria</taxon>
        <taxon>Pseudomonadati</taxon>
        <taxon>Pseudomonadota</taxon>
        <taxon>Betaproteobacteria</taxon>
        <taxon>Burkholderiales</taxon>
        <taxon>Burkholderiaceae</taxon>
        <taxon>Trinickia</taxon>
    </lineage>
</organism>
<dbReference type="InterPro" id="IPR000209">
    <property type="entry name" value="Peptidase_S8/S53_dom"/>
</dbReference>
<dbReference type="SUPFAM" id="SSF52743">
    <property type="entry name" value="Subtilisin-like"/>
    <property type="match status" value="1"/>
</dbReference>
<keyword evidence="6" id="KW-0106">Calcium</keyword>
<evidence type="ECO:0000256" key="6">
    <source>
        <dbReference type="ARBA" id="ARBA00022837"/>
    </source>
</evidence>
<dbReference type="InterPro" id="IPR050819">
    <property type="entry name" value="Tripeptidyl-peptidase_I"/>
</dbReference>
<dbReference type="InterPro" id="IPR030400">
    <property type="entry name" value="Sedolisin_dom"/>
</dbReference>
<dbReference type="InterPro" id="IPR036852">
    <property type="entry name" value="Peptidase_S8/S53_dom_sf"/>
</dbReference>
<keyword evidence="4 8" id="KW-0378">Hydrolase</keyword>
<dbReference type="PANTHER" id="PTHR14218">
    <property type="entry name" value="PROTEASE S8 TRIPEPTIDYL PEPTIDASE I CLN2"/>
    <property type="match status" value="1"/>
</dbReference>
<name>A0A2N7XBB3_9BURK</name>
<dbReference type="EMBL" id="PNYC01000001">
    <property type="protein sequence ID" value="PMS38897.1"/>
    <property type="molecule type" value="Genomic_DNA"/>
</dbReference>
<evidence type="ECO:0000256" key="7">
    <source>
        <dbReference type="ARBA" id="ARBA00023145"/>
    </source>
</evidence>
<gene>
    <name evidence="11" type="ORF">C0Z20_02185</name>
</gene>
<accession>A0A2N7XBB3</accession>
<evidence type="ECO:0000259" key="10">
    <source>
        <dbReference type="PROSITE" id="PS51695"/>
    </source>
</evidence>
<dbReference type="Gene3D" id="3.40.50.200">
    <property type="entry name" value="Peptidase S8/S53 domain"/>
    <property type="match status" value="1"/>
</dbReference>
<dbReference type="InterPro" id="IPR015366">
    <property type="entry name" value="S53_propep"/>
</dbReference>
<dbReference type="Pfam" id="PF09286">
    <property type="entry name" value="Pro-kuma_activ"/>
    <property type="match status" value="1"/>
</dbReference>
<dbReference type="RefSeq" id="WP_051089979.1">
    <property type="nucleotide sequence ID" value="NZ_KB890165.1"/>
</dbReference>
<evidence type="ECO:0000313" key="12">
    <source>
        <dbReference type="Proteomes" id="UP000235777"/>
    </source>
</evidence>
<dbReference type="CDD" id="cd11377">
    <property type="entry name" value="Pro-peptidase_S53"/>
    <property type="match status" value="1"/>
</dbReference>
<evidence type="ECO:0000256" key="5">
    <source>
        <dbReference type="ARBA" id="ARBA00022825"/>
    </source>
</evidence>
<keyword evidence="7" id="KW-0865">Zymogen</keyword>
<feature type="chain" id="PRO_5014892482" evidence="9">
    <location>
        <begin position="34"/>
        <end position="590"/>
    </location>
</feature>
<keyword evidence="5 8" id="KW-0720">Serine protease</keyword>
<proteinExistence type="predicted"/>